<protein>
    <submittedName>
        <fullName evidence="1">Uncharacterized protein</fullName>
    </submittedName>
</protein>
<accession>A0A0A9FB21</accession>
<reference evidence="1" key="2">
    <citation type="journal article" date="2015" name="Data Brief">
        <title>Shoot transcriptome of the giant reed, Arundo donax.</title>
        <authorList>
            <person name="Barrero R.A."/>
            <person name="Guerrero F.D."/>
            <person name="Moolhuijzen P."/>
            <person name="Goolsby J.A."/>
            <person name="Tidwell J."/>
            <person name="Bellgard S.E."/>
            <person name="Bellgard M.I."/>
        </authorList>
    </citation>
    <scope>NUCLEOTIDE SEQUENCE</scope>
    <source>
        <tissue evidence="1">Shoot tissue taken approximately 20 cm above the soil surface</tissue>
    </source>
</reference>
<reference evidence="1" key="1">
    <citation type="submission" date="2014-09" db="EMBL/GenBank/DDBJ databases">
        <authorList>
            <person name="Magalhaes I.L.F."/>
            <person name="Oliveira U."/>
            <person name="Santos F.R."/>
            <person name="Vidigal T.H.D.A."/>
            <person name="Brescovit A.D."/>
            <person name="Santos A.J."/>
        </authorList>
    </citation>
    <scope>NUCLEOTIDE SEQUENCE</scope>
    <source>
        <tissue evidence="1">Shoot tissue taken approximately 20 cm above the soil surface</tissue>
    </source>
</reference>
<sequence length="52" mass="6052">MIRDIVYCTQQHDTVTEVRINNRITSISQTRVGIRFKLKGIYEFKEGMAFSG</sequence>
<name>A0A0A9FB21_ARUDO</name>
<dbReference type="AlphaFoldDB" id="A0A0A9FB21"/>
<evidence type="ECO:0000313" key="1">
    <source>
        <dbReference type="EMBL" id="JAE07346.1"/>
    </source>
</evidence>
<dbReference type="EMBL" id="GBRH01190550">
    <property type="protein sequence ID" value="JAE07346.1"/>
    <property type="molecule type" value="Transcribed_RNA"/>
</dbReference>
<proteinExistence type="predicted"/>
<organism evidence="1">
    <name type="scientific">Arundo donax</name>
    <name type="common">Giant reed</name>
    <name type="synonym">Donax arundinaceus</name>
    <dbReference type="NCBI Taxonomy" id="35708"/>
    <lineage>
        <taxon>Eukaryota</taxon>
        <taxon>Viridiplantae</taxon>
        <taxon>Streptophyta</taxon>
        <taxon>Embryophyta</taxon>
        <taxon>Tracheophyta</taxon>
        <taxon>Spermatophyta</taxon>
        <taxon>Magnoliopsida</taxon>
        <taxon>Liliopsida</taxon>
        <taxon>Poales</taxon>
        <taxon>Poaceae</taxon>
        <taxon>PACMAD clade</taxon>
        <taxon>Arundinoideae</taxon>
        <taxon>Arundineae</taxon>
        <taxon>Arundo</taxon>
    </lineage>
</organism>